<evidence type="ECO:0000313" key="2">
    <source>
        <dbReference type="EMBL" id="XDK38612.1"/>
    </source>
</evidence>
<protein>
    <submittedName>
        <fullName evidence="2">DUF4123 domain-containing protein</fullName>
    </submittedName>
</protein>
<dbReference type="EMBL" id="CP162607">
    <property type="protein sequence ID" value="XDK38612.1"/>
    <property type="molecule type" value="Genomic_DNA"/>
</dbReference>
<organism evidence="2">
    <name type="scientific">Pseudomonas sp. Hg7Tf</name>
    <dbReference type="NCBI Taxonomy" id="3236988"/>
    <lineage>
        <taxon>Bacteria</taxon>
        <taxon>Pseudomonadati</taxon>
        <taxon>Pseudomonadota</taxon>
        <taxon>Gammaproteobacteria</taxon>
        <taxon>Pseudomonadales</taxon>
        <taxon>Pseudomonadaceae</taxon>
        <taxon>Pseudomonas</taxon>
    </lineage>
</organism>
<dbReference type="Pfam" id="PF13503">
    <property type="entry name" value="DUF4123"/>
    <property type="match status" value="1"/>
</dbReference>
<feature type="domain" description="DUF4123" evidence="1">
    <location>
        <begin position="9"/>
        <end position="128"/>
    </location>
</feature>
<sequence>MSSVPQANYLLIDGVLRANALANLYALAEPVEIEPLYQGTRWRELKDLGPILVATQGSSDLIQTTWQSAAQQADASLLYSPAPIIAVADHLRRFIAPSDVRGSKGLLRFADPLVARHWLGSYQGAHRDAVLGPIQSWHLPQRSHSWALDQPPEWCTFTRTAAPPQWVEGYAQLGEAQIHALDQAARWRFMERLHHRVERSHPQHLARLDKSQLSQWFDDRLDEGQAWGLCSERSLTIWVEFSLRWGDGFTNNPDAPYQRWLARTPDALKLAPELRIQHMDNACLHLDVNKDV</sequence>
<dbReference type="AlphaFoldDB" id="A0AB39I2V4"/>
<evidence type="ECO:0000259" key="1">
    <source>
        <dbReference type="Pfam" id="PF13503"/>
    </source>
</evidence>
<accession>A0AB39I2V4</accession>
<reference evidence="2" key="1">
    <citation type="submission" date="2024-07" db="EMBL/GenBank/DDBJ databases">
        <title>Identification and characteristics of a novel species of coltsfoot's symbiotic bacteria.</title>
        <authorList>
            <person name="Juszczyk A."/>
            <person name="Jasielczuk I."/>
            <person name="Gurgul A."/>
            <person name="Rogala M."/>
            <person name="Kowalczyk A."/>
            <person name="Szmatola T."/>
            <person name="Kosecka-Strojek M."/>
            <person name="Arent Z."/>
            <person name="Latowski D."/>
        </authorList>
    </citation>
    <scope>NUCLEOTIDE SEQUENCE</scope>
    <source>
        <strain evidence="2">Hg7Tf</strain>
    </source>
</reference>
<name>A0AB39I2V4_9PSED</name>
<dbReference type="InterPro" id="IPR025391">
    <property type="entry name" value="DUF4123"/>
</dbReference>
<proteinExistence type="predicted"/>
<gene>
    <name evidence="2" type="ORF">AB4Y39_08085</name>
</gene>
<dbReference type="RefSeq" id="WP_368491732.1">
    <property type="nucleotide sequence ID" value="NZ_CP162607.1"/>
</dbReference>